<dbReference type="Proteomes" id="UP001165444">
    <property type="component" value="Unassembled WGS sequence"/>
</dbReference>
<protein>
    <submittedName>
        <fullName evidence="5">AraC family transcriptional regulator</fullName>
    </submittedName>
</protein>
<dbReference type="PROSITE" id="PS01124">
    <property type="entry name" value="HTH_ARAC_FAMILY_2"/>
    <property type="match status" value="1"/>
</dbReference>
<dbReference type="PANTHER" id="PTHR43280">
    <property type="entry name" value="ARAC-FAMILY TRANSCRIPTIONAL REGULATOR"/>
    <property type="match status" value="1"/>
</dbReference>
<name>A0ABT0C1T9_9BACT</name>
<keyword evidence="3" id="KW-0804">Transcription</keyword>
<reference evidence="5 6" key="1">
    <citation type="submission" date="2022-03" db="EMBL/GenBank/DDBJ databases">
        <title>Parabacteroides sp. nov. isolated from swine feces.</title>
        <authorList>
            <person name="Bak J.E."/>
        </authorList>
    </citation>
    <scope>NUCLEOTIDE SEQUENCE [LARGE SCALE GENOMIC DNA]</scope>
    <source>
        <strain evidence="5 6">AGMB00274</strain>
    </source>
</reference>
<gene>
    <name evidence="5" type="ORF">MUN53_09395</name>
</gene>
<dbReference type="Pfam" id="PF12833">
    <property type="entry name" value="HTH_18"/>
    <property type="match status" value="1"/>
</dbReference>
<dbReference type="InterPro" id="IPR018060">
    <property type="entry name" value="HTH_AraC"/>
</dbReference>
<keyword evidence="2" id="KW-0238">DNA-binding</keyword>
<organism evidence="5 6">
    <name type="scientific">Parabacteroides faecalis</name>
    <dbReference type="NCBI Taxonomy" id="2924040"/>
    <lineage>
        <taxon>Bacteria</taxon>
        <taxon>Pseudomonadati</taxon>
        <taxon>Bacteroidota</taxon>
        <taxon>Bacteroidia</taxon>
        <taxon>Bacteroidales</taxon>
        <taxon>Tannerellaceae</taxon>
        <taxon>Parabacteroides</taxon>
    </lineage>
</organism>
<comment type="caution">
    <text evidence="5">The sequence shown here is derived from an EMBL/GenBank/DDBJ whole genome shotgun (WGS) entry which is preliminary data.</text>
</comment>
<proteinExistence type="predicted"/>
<accession>A0ABT0C1T9</accession>
<keyword evidence="1" id="KW-0805">Transcription regulation</keyword>
<evidence type="ECO:0000259" key="4">
    <source>
        <dbReference type="PROSITE" id="PS01124"/>
    </source>
</evidence>
<dbReference type="EMBL" id="JAKZMM010000021">
    <property type="protein sequence ID" value="MCJ2380823.1"/>
    <property type="molecule type" value="Genomic_DNA"/>
</dbReference>
<sequence length="156" mass="18219">MEEILRKITIDEVYISPLKRRRVRREDGSEIMEEVPHAIRPSGSMIMDAVVQILFFRRVFQINQIARILGVDPVKLAGAMQILTGMPMQDFLNIFRLYLVQEYLACTDLSLSQIAACCDFSSQSSLSHVFTKEIGCSPAAYRRSHRHRDFRFWYEW</sequence>
<evidence type="ECO:0000256" key="3">
    <source>
        <dbReference type="ARBA" id="ARBA00023163"/>
    </source>
</evidence>
<evidence type="ECO:0000313" key="5">
    <source>
        <dbReference type="EMBL" id="MCJ2380823.1"/>
    </source>
</evidence>
<feature type="domain" description="HTH araC/xylS-type" evidence="4">
    <location>
        <begin position="44"/>
        <end position="144"/>
    </location>
</feature>
<dbReference type="InterPro" id="IPR009057">
    <property type="entry name" value="Homeodomain-like_sf"/>
</dbReference>
<dbReference type="PANTHER" id="PTHR43280:SF2">
    <property type="entry name" value="HTH-TYPE TRANSCRIPTIONAL REGULATOR EXSA"/>
    <property type="match status" value="1"/>
</dbReference>
<dbReference type="SUPFAM" id="SSF46689">
    <property type="entry name" value="Homeodomain-like"/>
    <property type="match status" value="1"/>
</dbReference>
<evidence type="ECO:0000256" key="1">
    <source>
        <dbReference type="ARBA" id="ARBA00023015"/>
    </source>
</evidence>
<evidence type="ECO:0000313" key="6">
    <source>
        <dbReference type="Proteomes" id="UP001165444"/>
    </source>
</evidence>
<dbReference type="RefSeq" id="WP_243325065.1">
    <property type="nucleotide sequence ID" value="NZ_JAKZMM010000021.1"/>
</dbReference>
<keyword evidence="6" id="KW-1185">Reference proteome</keyword>
<evidence type="ECO:0000256" key="2">
    <source>
        <dbReference type="ARBA" id="ARBA00023125"/>
    </source>
</evidence>
<dbReference type="Gene3D" id="1.10.10.60">
    <property type="entry name" value="Homeodomain-like"/>
    <property type="match status" value="1"/>
</dbReference>
<dbReference type="SMART" id="SM00342">
    <property type="entry name" value="HTH_ARAC"/>
    <property type="match status" value="1"/>
</dbReference>